<keyword evidence="1 6" id="KW-0645">Protease</keyword>
<keyword evidence="2" id="KW-0479">Metal-binding</keyword>
<evidence type="ECO:0000256" key="2">
    <source>
        <dbReference type="ARBA" id="ARBA00022723"/>
    </source>
</evidence>
<evidence type="ECO:0000256" key="3">
    <source>
        <dbReference type="ARBA" id="ARBA00022801"/>
    </source>
</evidence>
<keyword evidence="4 6" id="KW-0862">Zinc</keyword>
<evidence type="ECO:0000256" key="5">
    <source>
        <dbReference type="ARBA" id="ARBA00023049"/>
    </source>
</evidence>
<keyword evidence="7" id="KW-1133">Transmembrane helix</keyword>
<feature type="domain" description="Peptidase M48" evidence="8">
    <location>
        <begin position="130"/>
        <end position="217"/>
    </location>
</feature>
<dbReference type="PANTHER" id="PTHR34978:SF3">
    <property type="entry name" value="SLR0241 PROTEIN"/>
    <property type="match status" value="1"/>
</dbReference>
<evidence type="ECO:0000256" key="4">
    <source>
        <dbReference type="ARBA" id="ARBA00022833"/>
    </source>
</evidence>
<dbReference type="InterPro" id="IPR001915">
    <property type="entry name" value="Peptidase_M48"/>
</dbReference>
<evidence type="ECO:0000259" key="8">
    <source>
        <dbReference type="Pfam" id="PF01435"/>
    </source>
</evidence>
<protein>
    <recommendedName>
        <fullName evidence="8">Peptidase M48 domain-containing protein</fullName>
    </recommendedName>
</protein>
<dbReference type="PANTHER" id="PTHR34978">
    <property type="entry name" value="POSSIBLE SENSOR-TRANSDUCER PROTEIN BLAR"/>
    <property type="match status" value="1"/>
</dbReference>
<evidence type="ECO:0000313" key="10">
    <source>
        <dbReference type="Proteomes" id="UP000202259"/>
    </source>
</evidence>
<feature type="transmembrane region" description="Helical" evidence="7">
    <location>
        <begin position="92"/>
        <end position="114"/>
    </location>
</feature>
<dbReference type="AlphaFoldDB" id="A0A222GCA0"/>
<feature type="transmembrane region" description="Helical" evidence="7">
    <location>
        <begin position="294"/>
        <end position="316"/>
    </location>
</feature>
<dbReference type="Gene3D" id="3.30.2010.10">
    <property type="entry name" value="Metalloproteases ('zincins'), catalytic domain"/>
    <property type="match status" value="1"/>
</dbReference>
<keyword evidence="7" id="KW-0472">Membrane</keyword>
<feature type="transmembrane region" description="Helical" evidence="7">
    <location>
        <begin position="48"/>
        <end position="72"/>
    </location>
</feature>
<dbReference type="EMBL" id="CP020465">
    <property type="protein sequence ID" value="ASP49470.1"/>
    <property type="molecule type" value="Genomic_DNA"/>
</dbReference>
<gene>
    <name evidence="9" type="ORF">B5D82_17840</name>
</gene>
<sequence>MIYDQWALAFNLLAVGVLAFIVANIFVSAVFWSLKGRLADYAVTTRKSLLWLSVLTPWFIAVCVTLVFSPLFQDDSTSNWLTDIAHWHHSDIFYFLSWHSISLLIFVGFSLYIFTKKIIVLYHNHQQISLLRRFGTEKRKQVFIIESPLPTAFTGGMLNPSCFISTGLIEQLGADDIEIILQHELAHVHHYDPMKKWLFSFFSAYFASNIKHLLLSMMSLSMEQDADSLFVKNQQQSNNVASTLIKFTKLAANYSIHPQYNSELFVHFCRHAIEQRVLHLLNDKQFKTFPKGGVLIAILFLVLISTTSVDSLHHVIETLFTH</sequence>
<dbReference type="CDD" id="cd07326">
    <property type="entry name" value="M56_BlaR1_MecR1_like"/>
    <property type="match status" value="1"/>
</dbReference>
<dbReference type="Pfam" id="PF01435">
    <property type="entry name" value="Peptidase_M48"/>
    <property type="match status" value="1"/>
</dbReference>
<dbReference type="OrthoDB" id="7057814at2"/>
<name>A0A222GCA0_9GAMM</name>
<dbReference type="GO" id="GO:0046872">
    <property type="term" value="F:metal ion binding"/>
    <property type="evidence" value="ECO:0007669"/>
    <property type="project" value="UniProtKB-KW"/>
</dbReference>
<organism evidence="9 10">
    <name type="scientific">Cognaticolwellia beringensis</name>
    <dbReference type="NCBI Taxonomy" id="1967665"/>
    <lineage>
        <taxon>Bacteria</taxon>
        <taxon>Pseudomonadati</taxon>
        <taxon>Pseudomonadota</taxon>
        <taxon>Gammaproteobacteria</taxon>
        <taxon>Alteromonadales</taxon>
        <taxon>Colwelliaceae</taxon>
        <taxon>Cognaticolwellia</taxon>
    </lineage>
</organism>
<dbReference type="Proteomes" id="UP000202259">
    <property type="component" value="Chromosome"/>
</dbReference>
<dbReference type="KEGG" id="cber:B5D82_17840"/>
<keyword evidence="3 6" id="KW-0378">Hydrolase</keyword>
<evidence type="ECO:0000256" key="1">
    <source>
        <dbReference type="ARBA" id="ARBA00022670"/>
    </source>
</evidence>
<dbReference type="InterPro" id="IPR052173">
    <property type="entry name" value="Beta-lactam_resp_regulator"/>
</dbReference>
<dbReference type="RefSeq" id="WP_081153530.1">
    <property type="nucleotide sequence ID" value="NZ_CP020465.1"/>
</dbReference>
<keyword evidence="10" id="KW-1185">Reference proteome</keyword>
<evidence type="ECO:0000256" key="6">
    <source>
        <dbReference type="RuleBase" id="RU003983"/>
    </source>
</evidence>
<keyword evidence="5 6" id="KW-0482">Metalloprotease</keyword>
<accession>A0A222GCA0</accession>
<evidence type="ECO:0000256" key="7">
    <source>
        <dbReference type="SAM" id="Phobius"/>
    </source>
</evidence>
<keyword evidence="7" id="KW-0812">Transmembrane</keyword>
<reference evidence="9 10" key="1">
    <citation type="submission" date="2017-08" db="EMBL/GenBank/DDBJ databases">
        <title>Complete genome of Colwellia sp. NB097-1, a psychrophile bacterium ioslated from Bering Sea.</title>
        <authorList>
            <person name="Chen X."/>
        </authorList>
    </citation>
    <scope>NUCLEOTIDE SEQUENCE [LARGE SCALE GENOMIC DNA]</scope>
    <source>
        <strain evidence="9 10">NB097-1</strain>
    </source>
</reference>
<dbReference type="GO" id="GO:0004222">
    <property type="term" value="F:metalloendopeptidase activity"/>
    <property type="evidence" value="ECO:0007669"/>
    <property type="project" value="InterPro"/>
</dbReference>
<proteinExistence type="inferred from homology"/>
<dbReference type="GO" id="GO:0006508">
    <property type="term" value="P:proteolysis"/>
    <property type="evidence" value="ECO:0007669"/>
    <property type="project" value="UniProtKB-KW"/>
</dbReference>
<evidence type="ECO:0000313" key="9">
    <source>
        <dbReference type="EMBL" id="ASP49470.1"/>
    </source>
</evidence>
<comment type="cofactor">
    <cofactor evidence="6">
        <name>Zn(2+)</name>
        <dbReference type="ChEBI" id="CHEBI:29105"/>
    </cofactor>
    <text evidence="6">Binds 1 zinc ion per subunit.</text>
</comment>
<comment type="similarity">
    <text evidence="6">Belongs to the peptidase M48 family.</text>
</comment>
<feature type="transmembrane region" description="Helical" evidence="7">
    <location>
        <begin position="6"/>
        <end position="27"/>
    </location>
</feature>